<proteinExistence type="predicted"/>
<reference evidence="3 4" key="1">
    <citation type="journal article" date="2021" name="Sci. Rep.">
        <title>The distribution of antibiotic resistance genes in chicken gut microbiota commensals.</title>
        <authorList>
            <person name="Juricova H."/>
            <person name="Matiasovicova J."/>
            <person name="Kubasova T."/>
            <person name="Cejkova D."/>
            <person name="Rychlik I."/>
        </authorList>
    </citation>
    <scope>NUCLEOTIDE SEQUENCE [LARGE SCALE GENOMIC DNA]</scope>
    <source>
        <strain evidence="3 4">An537</strain>
    </source>
</reference>
<dbReference type="InterPro" id="IPR032466">
    <property type="entry name" value="Metal_Hydrolase"/>
</dbReference>
<dbReference type="RefSeq" id="WP_205088265.1">
    <property type="nucleotide sequence ID" value="NZ_JACJLA010000017.1"/>
</dbReference>
<evidence type="ECO:0000313" key="3">
    <source>
        <dbReference type="EMBL" id="MBM6913322.1"/>
    </source>
</evidence>
<evidence type="ECO:0000256" key="1">
    <source>
        <dbReference type="ARBA" id="ARBA00023239"/>
    </source>
</evidence>
<evidence type="ECO:0000313" key="4">
    <source>
        <dbReference type="Proteomes" id="UP000707138"/>
    </source>
</evidence>
<dbReference type="Proteomes" id="UP000707138">
    <property type="component" value="Unassembled WGS sequence"/>
</dbReference>
<comment type="caution">
    <text evidence="3">The sequence shown here is derived from an EMBL/GenBank/DDBJ whole genome shotgun (WGS) entry which is preliminary data.</text>
</comment>
<dbReference type="PANTHER" id="PTHR21240">
    <property type="entry name" value="2-AMINO-3-CARBOXYLMUCONATE-6-SEMIALDEHYDE DECARBOXYLASE"/>
    <property type="match status" value="1"/>
</dbReference>
<dbReference type="Gene3D" id="3.20.20.140">
    <property type="entry name" value="Metal-dependent hydrolases"/>
    <property type="match status" value="1"/>
</dbReference>
<dbReference type="InterPro" id="IPR032465">
    <property type="entry name" value="ACMSD"/>
</dbReference>
<gene>
    <name evidence="3" type="ORF">H6A01_08315</name>
</gene>
<name>A0ABS2GII7_9FIRM</name>
<protein>
    <submittedName>
        <fullName evidence="3">Amidohydrolase family protein</fullName>
    </submittedName>
</protein>
<feature type="domain" description="Amidohydrolase-related" evidence="2">
    <location>
        <begin position="85"/>
        <end position="267"/>
    </location>
</feature>
<dbReference type="Pfam" id="PF04909">
    <property type="entry name" value="Amidohydro_2"/>
    <property type="match status" value="1"/>
</dbReference>
<organism evidence="3 4">
    <name type="scientific">Veillonella magna</name>
    <dbReference type="NCBI Taxonomy" id="464322"/>
    <lineage>
        <taxon>Bacteria</taxon>
        <taxon>Bacillati</taxon>
        <taxon>Bacillota</taxon>
        <taxon>Negativicutes</taxon>
        <taxon>Veillonellales</taxon>
        <taxon>Veillonellaceae</taxon>
        <taxon>Veillonella</taxon>
    </lineage>
</organism>
<keyword evidence="4" id="KW-1185">Reference proteome</keyword>
<keyword evidence="1" id="KW-0456">Lyase</keyword>
<evidence type="ECO:0000259" key="2">
    <source>
        <dbReference type="Pfam" id="PF04909"/>
    </source>
</evidence>
<dbReference type="InterPro" id="IPR006680">
    <property type="entry name" value="Amidohydro-rel"/>
</dbReference>
<accession>A0ABS2GII7</accession>
<dbReference type="SUPFAM" id="SSF51556">
    <property type="entry name" value="Metallo-dependent hydrolases"/>
    <property type="match status" value="1"/>
</dbReference>
<dbReference type="EMBL" id="JACJLA010000017">
    <property type="protein sequence ID" value="MBM6913322.1"/>
    <property type="molecule type" value="Genomic_DNA"/>
</dbReference>
<sequence>MKIIDAHLHFEQGGYWDVIAEEAGHVNTVAHLADTYKEHNVVHGIVMGNKPITETDCEYPQHLSYCVGIGHQTFDFNRIEEQMPLLEEHLRRDTCVGIKFYPGYSYFYIYESRFDPIYELAEKYNKPVAVHTGLTATDTALLKYSHPMVLDDAAVRHPHVQFVMCHMGEPWFMDAVAVMMKNQNVAADLSGILAGKLPDEEAFYRKNAYFVEQLKGQLTILQDYLRFMFGTDWPLANYGDYINFTKHIVPEEAWEAVFYENAKRIYRPKELL</sequence>